<organism evidence="2 3">
    <name type="scientific">candidate division KSB3 bacterium</name>
    <dbReference type="NCBI Taxonomy" id="2044937"/>
    <lineage>
        <taxon>Bacteria</taxon>
        <taxon>candidate division KSB3</taxon>
    </lineage>
</organism>
<dbReference type="InterPro" id="IPR011017">
    <property type="entry name" value="TRASH_dom"/>
</dbReference>
<sequence length="90" mass="10266">MLIRLLALLALFWTGKHVFRQASSILHPRQEGQDSSQEREIDDDMVKDPVCQTYIPTSLAVQKIIDGTPVYFCSEECASKFSKEYDPDTL</sequence>
<dbReference type="SMART" id="SM00746">
    <property type="entry name" value="TRASH"/>
    <property type="match status" value="1"/>
</dbReference>
<accession>A0A2G6KAN0</accession>
<gene>
    <name evidence="2" type="ORF">CSA56_14365</name>
</gene>
<dbReference type="AlphaFoldDB" id="A0A2G6KAN0"/>
<proteinExistence type="predicted"/>
<dbReference type="EMBL" id="PDSK01000108">
    <property type="protein sequence ID" value="PIE32766.1"/>
    <property type="molecule type" value="Genomic_DNA"/>
</dbReference>
<evidence type="ECO:0000313" key="3">
    <source>
        <dbReference type="Proteomes" id="UP000230821"/>
    </source>
</evidence>
<reference evidence="2 3" key="1">
    <citation type="submission" date="2017-10" db="EMBL/GenBank/DDBJ databases">
        <title>Novel microbial diversity and functional potential in the marine mammal oral microbiome.</title>
        <authorList>
            <person name="Dudek N.K."/>
            <person name="Sun C.L."/>
            <person name="Burstein D."/>
            <person name="Kantor R.S."/>
            <person name="Aliaga Goltsman D.S."/>
            <person name="Bik E.M."/>
            <person name="Thomas B.C."/>
            <person name="Banfield J.F."/>
            <person name="Relman D.A."/>
        </authorList>
    </citation>
    <scope>NUCLEOTIDE SEQUENCE [LARGE SCALE GENOMIC DNA]</scope>
    <source>
        <strain evidence="2">DOLJORAL78_47_16</strain>
    </source>
</reference>
<protein>
    <recommendedName>
        <fullName evidence="1">TRASH domain-containing protein</fullName>
    </recommendedName>
</protein>
<evidence type="ECO:0000259" key="1">
    <source>
        <dbReference type="SMART" id="SM00746"/>
    </source>
</evidence>
<feature type="domain" description="TRASH" evidence="1">
    <location>
        <begin position="48"/>
        <end position="85"/>
    </location>
</feature>
<comment type="caution">
    <text evidence="2">The sequence shown here is derived from an EMBL/GenBank/DDBJ whole genome shotgun (WGS) entry which is preliminary data.</text>
</comment>
<evidence type="ECO:0000313" key="2">
    <source>
        <dbReference type="EMBL" id="PIE32766.1"/>
    </source>
</evidence>
<dbReference type="Proteomes" id="UP000230821">
    <property type="component" value="Unassembled WGS sequence"/>
</dbReference>
<name>A0A2G6KAN0_9BACT</name>